<dbReference type="EMBL" id="KZ819868">
    <property type="protein sequence ID" value="PWN51129.1"/>
    <property type="molecule type" value="Genomic_DNA"/>
</dbReference>
<dbReference type="Proteomes" id="UP000245626">
    <property type="component" value="Unassembled WGS sequence"/>
</dbReference>
<protein>
    <submittedName>
        <fullName evidence="1">Nucleotidylyl transferase</fullName>
    </submittedName>
</protein>
<name>A0ACD0NZL6_9BASI</name>
<keyword evidence="2" id="KW-1185">Reference proteome</keyword>
<organism evidence="1 2">
    <name type="scientific">Violaceomyces palustris</name>
    <dbReference type="NCBI Taxonomy" id="1673888"/>
    <lineage>
        <taxon>Eukaryota</taxon>
        <taxon>Fungi</taxon>
        <taxon>Dikarya</taxon>
        <taxon>Basidiomycota</taxon>
        <taxon>Ustilaginomycotina</taxon>
        <taxon>Ustilaginomycetes</taxon>
        <taxon>Violaceomycetales</taxon>
        <taxon>Violaceomycetaceae</taxon>
        <taxon>Violaceomyces</taxon>
    </lineage>
</organism>
<sequence>MYPNGFTQIIDDQVGAFVEVKGLGHQMEGGSRPTFFRGVATVVTKLFHVIQPDRAYFGQKDIQQAVILRRLVQDLLFAHPPSAERVRVLPTGRDPETKLALSSRNAYLTPAGRKVAPVLYKALSTGRSAWEDAKWSKGLSARERVEETLRLARLVVEEEEARCKAEGVVNLRLDYISLNHPHTLENLEAAIRAGQEVKVDEGAILSGAALVSEGEHGRVTRLIDNVLLGFQM</sequence>
<gene>
    <name evidence="1" type="ORF">IE53DRAFT_386514</name>
</gene>
<reference evidence="1 2" key="1">
    <citation type="journal article" date="2018" name="Mol. Biol. Evol.">
        <title>Broad Genomic Sampling Reveals a Smut Pathogenic Ancestry of the Fungal Clade Ustilaginomycotina.</title>
        <authorList>
            <person name="Kijpornyongpan T."/>
            <person name="Mondo S.J."/>
            <person name="Barry K."/>
            <person name="Sandor L."/>
            <person name="Lee J."/>
            <person name="Lipzen A."/>
            <person name="Pangilinan J."/>
            <person name="LaButti K."/>
            <person name="Hainaut M."/>
            <person name="Henrissat B."/>
            <person name="Grigoriev I.V."/>
            <person name="Spatafora J.W."/>
            <person name="Aime M.C."/>
        </authorList>
    </citation>
    <scope>NUCLEOTIDE SEQUENCE [LARGE SCALE GENOMIC DNA]</scope>
    <source>
        <strain evidence="1 2">SA 807</strain>
    </source>
</reference>
<evidence type="ECO:0000313" key="2">
    <source>
        <dbReference type="Proteomes" id="UP000245626"/>
    </source>
</evidence>
<accession>A0ACD0NZL6</accession>
<proteinExistence type="predicted"/>
<evidence type="ECO:0000313" key="1">
    <source>
        <dbReference type="EMBL" id="PWN51129.1"/>
    </source>
</evidence>
<keyword evidence="1" id="KW-0808">Transferase</keyword>